<keyword evidence="2" id="KW-1185">Reference proteome</keyword>
<gene>
    <name evidence="1" type="ORF">RaK2_00378</name>
</gene>
<evidence type="ECO:0000313" key="1">
    <source>
        <dbReference type="EMBL" id="AFA44651.1"/>
    </source>
</evidence>
<dbReference type="EMBL" id="JQ513383">
    <property type="protein sequence ID" value="AFA44651.1"/>
    <property type="molecule type" value="Genomic_DNA"/>
</dbReference>
<name>H6X4I5_9CAUD</name>
<sequence length="142" mass="16720">MKTLEELIRISKNIIYINNVFSTGKGHLIVDDVRYFYSESAHIWYSSFYVRDFEPEWDCISYSRGLSTVTTISSMKEHTHTLDCSEFDLSEEMLFQYSTMYSSLELEAIFVKVYLDKFTDIDEFCINLSQYPSYCEKLGLIP</sequence>
<dbReference type="Proteomes" id="UP000007524">
    <property type="component" value="Segment"/>
</dbReference>
<dbReference type="KEGG" id="vg:14012966"/>
<proteinExistence type="predicted"/>
<dbReference type="RefSeq" id="YP_007007533.1">
    <property type="nucleotide sequence ID" value="NC_019526.1"/>
</dbReference>
<organism evidence="1 2">
    <name type="scientific">Klebsiella phage vB_KleM_RaK2</name>
    <dbReference type="NCBI Taxonomy" id="1147094"/>
    <lineage>
        <taxon>Viruses</taxon>
        <taxon>Duplodnaviria</taxon>
        <taxon>Heunggongvirae</taxon>
        <taxon>Uroviricota</taxon>
        <taxon>Caudoviricetes</taxon>
        <taxon>Alcyoneusvirus</taxon>
        <taxon>Alcyoneusvirus RaK2</taxon>
    </lineage>
</organism>
<protein>
    <submittedName>
        <fullName evidence="1">Uncharacterized protein</fullName>
    </submittedName>
</protein>
<dbReference type="GeneID" id="14012966"/>
<accession>H6X4I5</accession>
<reference evidence="1 2" key="1">
    <citation type="journal article" date="2012" name="J. Virol.">
        <title>Genome of Klebsiella sp.-Infecting Bacteriophage vB_KleM_RaK2.</title>
        <authorList>
            <person name="Simoliunas E."/>
            <person name="Kaliniene L."/>
            <person name="Truncaite L."/>
            <person name="Klausa V."/>
            <person name="Zajanckauskaite A."/>
            <person name="Meskys R."/>
        </authorList>
    </citation>
    <scope>NUCLEOTIDE SEQUENCE [LARGE SCALE GENOMIC DNA]</scope>
</reference>
<evidence type="ECO:0000313" key="2">
    <source>
        <dbReference type="Proteomes" id="UP000007524"/>
    </source>
</evidence>